<evidence type="ECO:0000313" key="8">
    <source>
        <dbReference type="EMBL" id="KRL68405.1"/>
    </source>
</evidence>
<dbReference type="NCBIfam" id="TIGR02273">
    <property type="entry name" value="16S_RimM"/>
    <property type="match status" value="1"/>
</dbReference>
<dbReference type="Gene3D" id="2.40.30.60">
    <property type="entry name" value="RimM"/>
    <property type="match status" value="1"/>
</dbReference>
<evidence type="ECO:0000313" key="9">
    <source>
        <dbReference type="Proteomes" id="UP000051647"/>
    </source>
</evidence>
<feature type="domain" description="Ribosome maturation factor RimM PRC barrel" evidence="7">
    <location>
        <begin position="102"/>
        <end position="169"/>
    </location>
</feature>
<dbReference type="SUPFAM" id="SSF50447">
    <property type="entry name" value="Translation proteins"/>
    <property type="match status" value="1"/>
</dbReference>
<comment type="subunit">
    <text evidence="5">Binds ribosomal protein uS19.</text>
</comment>
<dbReference type="GO" id="GO:0005737">
    <property type="term" value="C:cytoplasm"/>
    <property type="evidence" value="ECO:0007669"/>
    <property type="project" value="UniProtKB-SubCell"/>
</dbReference>
<comment type="function">
    <text evidence="5">An accessory protein needed during the final step in the assembly of 30S ribosomal subunit, possibly for assembly of the head region. Essential for efficient processing of 16S rRNA. May be needed both before and after RbfA during the maturation of 16S rRNA. It has affinity for free ribosomal 30S subunits but not for 70S ribosomes.</text>
</comment>
<dbReference type="InterPro" id="IPR002676">
    <property type="entry name" value="RimM_N"/>
</dbReference>
<name>A0A0R1SQ63_9LACO</name>
<dbReference type="InterPro" id="IPR009000">
    <property type="entry name" value="Transl_B-barrel_sf"/>
</dbReference>
<organism evidence="8 9">
    <name type="scientific">Companilactobacillus versmoldensis DSM 14857 = KCTC 3814</name>
    <dbReference type="NCBI Taxonomy" id="1423815"/>
    <lineage>
        <taxon>Bacteria</taxon>
        <taxon>Bacillati</taxon>
        <taxon>Bacillota</taxon>
        <taxon>Bacilli</taxon>
        <taxon>Lactobacillales</taxon>
        <taxon>Lactobacillaceae</taxon>
        <taxon>Companilactobacillus</taxon>
    </lineage>
</organism>
<dbReference type="SUPFAM" id="SSF50346">
    <property type="entry name" value="PRC-barrel domain"/>
    <property type="match status" value="1"/>
</dbReference>
<evidence type="ECO:0000256" key="4">
    <source>
        <dbReference type="ARBA" id="ARBA00023186"/>
    </source>
</evidence>
<accession>A0A0R1SQ63</accession>
<dbReference type="GO" id="GO:0005840">
    <property type="term" value="C:ribosome"/>
    <property type="evidence" value="ECO:0007669"/>
    <property type="project" value="InterPro"/>
</dbReference>
<dbReference type="RefSeq" id="WP_010623649.1">
    <property type="nucleotide sequence ID" value="NZ_AZFA01000001.1"/>
</dbReference>
<dbReference type="GO" id="GO:0042274">
    <property type="term" value="P:ribosomal small subunit biogenesis"/>
    <property type="evidence" value="ECO:0007669"/>
    <property type="project" value="UniProtKB-UniRule"/>
</dbReference>
<dbReference type="PANTHER" id="PTHR33692">
    <property type="entry name" value="RIBOSOME MATURATION FACTOR RIMM"/>
    <property type="match status" value="1"/>
</dbReference>
<evidence type="ECO:0000259" key="6">
    <source>
        <dbReference type="Pfam" id="PF01782"/>
    </source>
</evidence>
<dbReference type="InterPro" id="IPR011961">
    <property type="entry name" value="RimM"/>
</dbReference>
<evidence type="ECO:0000256" key="5">
    <source>
        <dbReference type="HAMAP-Rule" id="MF_00014"/>
    </source>
</evidence>
<dbReference type="GO" id="GO:0043022">
    <property type="term" value="F:ribosome binding"/>
    <property type="evidence" value="ECO:0007669"/>
    <property type="project" value="InterPro"/>
</dbReference>
<dbReference type="InterPro" id="IPR056792">
    <property type="entry name" value="PRC_RimM"/>
</dbReference>
<sequence length="171" mass="19388">MTDKLFRVGKIVNTHGIKGEVRVIAITDFPQERFSAGSKLFLKTNNGTKEFTIESSRKHKSFTLLKFKGYDNINDVEQYKNAELFTTDEVKPELADGEFMYNQIIGLKVVDQQLGEIGTVTEIMELGANDVWVVKSPKYDEVLVPYIKDVVKKVDLDKKTIQVDLPDGLID</sequence>
<gene>
    <name evidence="5" type="primary">rimM</name>
    <name evidence="8" type="ORF">FC27_GL000101</name>
</gene>
<reference evidence="8 9" key="1">
    <citation type="journal article" date="2015" name="Genome Announc.">
        <title>Expanding the biotechnology potential of lactobacilli through comparative genomics of 213 strains and associated genera.</title>
        <authorList>
            <person name="Sun Z."/>
            <person name="Harris H.M."/>
            <person name="McCann A."/>
            <person name="Guo C."/>
            <person name="Argimon S."/>
            <person name="Zhang W."/>
            <person name="Yang X."/>
            <person name="Jeffery I.B."/>
            <person name="Cooney J.C."/>
            <person name="Kagawa T.F."/>
            <person name="Liu W."/>
            <person name="Song Y."/>
            <person name="Salvetti E."/>
            <person name="Wrobel A."/>
            <person name="Rasinkangas P."/>
            <person name="Parkhill J."/>
            <person name="Rea M.C."/>
            <person name="O'Sullivan O."/>
            <person name="Ritari J."/>
            <person name="Douillard F.P."/>
            <person name="Paul Ross R."/>
            <person name="Yang R."/>
            <person name="Briner A.E."/>
            <person name="Felis G.E."/>
            <person name="de Vos W.M."/>
            <person name="Barrangou R."/>
            <person name="Klaenhammer T.R."/>
            <person name="Caufield P.W."/>
            <person name="Cui Y."/>
            <person name="Zhang H."/>
            <person name="O'Toole P.W."/>
        </authorList>
    </citation>
    <scope>NUCLEOTIDE SEQUENCE [LARGE SCALE GENOMIC DNA]</scope>
    <source>
        <strain evidence="8 9">DSM 14857</strain>
    </source>
</reference>
<dbReference type="PANTHER" id="PTHR33692:SF1">
    <property type="entry name" value="RIBOSOME MATURATION FACTOR RIMM"/>
    <property type="match status" value="1"/>
</dbReference>
<dbReference type="GO" id="GO:0006364">
    <property type="term" value="P:rRNA processing"/>
    <property type="evidence" value="ECO:0007669"/>
    <property type="project" value="UniProtKB-UniRule"/>
</dbReference>
<dbReference type="PATRIC" id="fig|1423815.3.peg.102"/>
<comment type="domain">
    <text evidence="5">The PRC barrel domain binds ribosomal protein uS19.</text>
</comment>
<proteinExistence type="inferred from homology"/>
<dbReference type="Pfam" id="PF01782">
    <property type="entry name" value="RimM"/>
    <property type="match status" value="1"/>
</dbReference>
<dbReference type="InterPro" id="IPR036976">
    <property type="entry name" value="RimM_N_sf"/>
</dbReference>
<dbReference type="Proteomes" id="UP000051647">
    <property type="component" value="Unassembled WGS sequence"/>
</dbReference>
<keyword evidence="1 5" id="KW-0963">Cytoplasm</keyword>
<evidence type="ECO:0000259" key="7">
    <source>
        <dbReference type="Pfam" id="PF24986"/>
    </source>
</evidence>
<keyword evidence="4 5" id="KW-0143">Chaperone</keyword>
<keyword evidence="2 5" id="KW-0690">Ribosome biogenesis</keyword>
<evidence type="ECO:0000256" key="2">
    <source>
        <dbReference type="ARBA" id="ARBA00022517"/>
    </source>
</evidence>
<dbReference type="AlphaFoldDB" id="A0A0R1SQ63"/>
<dbReference type="Pfam" id="PF24986">
    <property type="entry name" value="PRC_RimM"/>
    <property type="match status" value="1"/>
</dbReference>
<dbReference type="InterPro" id="IPR011033">
    <property type="entry name" value="PRC_barrel-like_sf"/>
</dbReference>
<evidence type="ECO:0000256" key="1">
    <source>
        <dbReference type="ARBA" id="ARBA00022490"/>
    </source>
</evidence>
<dbReference type="STRING" id="1423815.FC27_GL000101"/>
<evidence type="ECO:0000256" key="3">
    <source>
        <dbReference type="ARBA" id="ARBA00022552"/>
    </source>
</evidence>
<dbReference type="eggNOG" id="COG0806">
    <property type="taxonomic scope" value="Bacteria"/>
</dbReference>
<keyword evidence="3 5" id="KW-0698">rRNA processing</keyword>
<comment type="caution">
    <text evidence="8">The sequence shown here is derived from an EMBL/GenBank/DDBJ whole genome shotgun (WGS) entry which is preliminary data.</text>
</comment>
<comment type="similarity">
    <text evidence="5">Belongs to the RimM family.</text>
</comment>
<dbReference type="HAMAP" id="MF_00014">
    <property type="entry name" value="Ribosome_mat_RimM"/>
    <property type="match status" value="1"/>
</dbReference>
<keyword evidence="9" id="KW-1185">Reference proteome</keyword>
<comment type="subcellular location">
    <subcellularLocation>
        <location evidence="5">Cytoplasm</location>
    </subcellularLocation>
</comment>
<dbReference type="EMBL" id="AZFA01000001">
    <property type="protein sequence ID" value="KRL68405.1"/>
    <property type="molecule type" value="Genomic_DNA"/>
</dbReference>
<protein>
    <recommendedName>
        <fullName evidence="5">Ribosome maturation factor RimM</fullName>
    </recommendedName>
</protein>
<dbReference type="Gene3D" id="2.30.30.240">
    <property type="entry name" value="PRC-barrel domain"/>
    <property type="match status" value="1"/>
</dbReference>
<feature type="domain" description="RimM N-terminal" evidence="6">
    <location>
        <begin position="8"/>
        <end position="87"/>
    </location>
</feature>
<dbReference type="OrthoDB" id="9810331at2"/>